<dbReference type="PANTHER" id="PTHR20208">
    <property type="entry name" value="STRUCTURE-SPECIFIC ENDONUCLEASE SUBUNIT SLX1"/>
    <property type="match status" value="1"/>
</dbReference>
<dbReference type="PANTHER" id="PTHR20208:SF10">
    <property type="entry name" value="STRUCTURE-SPECIFIC ENDONUCLEASE SUBUNIT SLX1"/>
    <property type="match status" value="1"/>
</dbReference>
<dbReference type="EMBL" id="JROU02002290">
    <property type="protein sequence ID" value="OEH73577.1"/>
    <property type="molecule type" value="Genomic_DNA"/>
</dbReference>
<evidence type="ECO:0000259" key="2">
    <source>
        <dbReference type="PROSITE" id="PS50164"/>
    </source>
</evidence>
<dbReference type="InterPro" id="IPR050381">
    <property type="entry name" value="SLX1_endonuclease"/>
</dbReference>
<gene>
    <name evidence="3" type="ORF">cyc_06710</name>
</gene>
<dbReference type="GO" id="GO:0017108">
    <property type="term" value="F:5'-flap endonuclease activity"/>
    <property type="evidence" value="ECO:0007669"/>
    <property type="project" value="TreeGrafter"/>
</dbReference>
<evidence type="ECO:0000256" key="1">
    <source>
        <dbReference type="SAM" id="MobiDB-lite"/>
    </source>
</evidence>
<proteinExistence type="predicted"/>
<feature type="compositionally biased region" description="Low complexity" evidence="1">
    <location>
        <begin position="420"/>
        <end position="435"/>
    </location>
</feature>
<dbReference type="VEuPathDB" id="ToxoDB:cyc_06710"/>
<dbReference type="GO" id="GO:0008821">
    <property type="term" value="F:crossover junction DNA endonuclease activity"/>
    <property type="evidence" value="ECO:0007669"/>
    <property type="project" value="TreeGrafter"/>
</dbReference>
<reference evidence="3 4" key="1">
    <citation type="journal article" date="2016" name="BMC Genomics">
        <title>Comparative genomics reveals Cyclospora cayetanensis possesses coccidia-like metabolism and invasion components but unique surface antigens.</title>
        <authorList>
            <person name="Liu S."/>
            <person name="Wang L."/>
            <person name="Zheng H."/>
            <person name="Xu Z."/>
            <person name="Roellig D.M."/>
            <person name="Li N."/>
            <person name="Frace M.A."/>
            <person name="Tang K."/>
            <person name="Arrowood M.J."/>
            <person name="Moss D.M."/>
            <person name="Zhang L."/>
            <person name="Feng Y."/>
            <person name="Xiao L."/>
        </authorList>
    </citation>
    <scope>NUCLEOTIDE SEQUENCE [LARGE SCALE GENOMIC DNA]</scope>
    <source>
        <strain evidence="3 4">CHN_HEN01</strain>
    </source>
</reference>
<feature type="region of interest" description="Disordered" evidence="1">
    <location>
        <begin position="539"/>
        <end position="563"/>
    </location>
</feature>
<organism evidence="3 4">
    <name type="scientific">Cyclospora cayetanensis</name>
    <dbReference type="NCBI Taxonomy" id="88456"/>
    <lineage>
        <taxon>Eukaryota</taxon>
        <taxon>Sar</taxon>
        <taxon>Alveolata</taxon>
        <taxon>Apicomplexa</taxon>
        <taxon>Conoidasida</taxon>
        <taxon>Coccidia</taxon>
        <taxon>Eucoccidiorida</taxon>
        <taxon>Eimeriorina</taxon>
        <taxon>Eimeriidae</taxon>
        <taxon>Cyclospora</taxon>
    </lineage>
</organism>
<dbReference type="PROSITE" id="PS50164">
    <property type="entry name" value="GIY_YIG"/>
    <property type="match status" value="1"/>
</dbReference>
<dbReference type="CDD" id="cd10455">
    <property type="entry name" value="GIY-YIG_SLX1"/>
    <property type="match status" value="1"/>
</dbReference>
<comment type="caution">
    <text evidence="3">The sequence shown here is derived from an EMBL/GenBank/DDBJ whole genome shotgun (WGS) entry which is preliminary data.</text>
</comment>
<feature type="region of interest" description="Disordered" evidence="1">
    <location>
        <begin position="343"/>
        <end position="362"/>
    </location>
</feature>
<keyword evidence="4" id="KW-1185">Reference proteome</keyword>
<feature type="region of interest" description="Disordered" evidence="1">
    <location>
        <begin position="414"/>
        <end position="439"/>
    </location>
</feature>
<dbReference type="AlphaFoldDB" id="A0A1D3CQV6"/>
<evidence type="ECO:0000313" key="4">
    <source>
        <dbReference type="Proteomes" id="UP000095192"/>
    </source>
</evidence>
<dbReference type="GO" id="GO:0033557">
    <property type="term" value="C:Slx1-Slx4 complex"/>
    <property type="evidence" value="ECO:0007669"/>
    <property type="project" value="TreeGrafter"/>
</dbReference>
<dbReference type="Gene3D" id="3.40.1440.10">
    <property type="entry name" value="GIY-YIG endonuclease"/>
    <property type="match status" value="1"/>
</dbReference>
<dbReference type="InterPro" id="IPR035901">
    <property type="entry name" value="GIY-YIG_endonuc_sf"/>
</dbReference>
<feature type="domain" description="GIY-YIG" evidence="2">
    <location>
        <begin position="35"/>
        <end position="121"/>
    </location>
</feature>
<accession>A0A1D3CQV6</accession>
<dbReference type="Pfam" id="PF01541">
    <property type="entry name" value="GIY-YIG"/>
    <property type="match status" value="1"/>
</dbReference>
<name>A0A1D3CQV6_9EIME</name>
<dbReference type="InParanoid" id="A0A1D3CQV6"/>
<dbReference type="SUPFAM" id="SSF82771">
    <property type="entry name" value="GIY-YIG endonuclease"/>
    <property type="match status" value="1"/>
</dbReference>
<feature type="region of interest" description="Disordered" evidence="1">
    <location>
        <begin position="502"/>
        <end position="524"/>
    </location>
</feature>
<dbReference type="GO" id="GO:0000724">
    <property type="term" value="P:double-strand break repair via homologous recombination"/>
    <property type="evidence" value="ECO:0007669"/>
    <property type="project" value="TreeGrafter"/>
</dbReference>
<dbReference type="InterPro" id="IPR000305">
    <property type="entry name" value="GIY-YIG_endonuc"/>
</dbReference>
<evidence type="ECO:0000313" key="3">
    <source>
        <dbReference type="EMBL" id="OEH73577.1"/>
    </source>
</evidence>
<dbReference type="Proteomes" id="UP000095192">
    <property type="component" value="Unassembled WGS sequence"/>
</dbReference>
<sequence length="656" mass="69409">MEAEWIPDANSSPPASPQAADLRAVESGWHCVDRGFFSVYLLQSCSSPHHFYIGCTTNPIRRLRQHNGTLQQGARRTSSHRPWRLCLVIYGFPTLIAALQFEFRWQQALVPAAALRSLCCRGGTGAACSCSGCSSCAAKRKQLRKQQYRQGQKRRVGASLGKGEGASAAAATAAAAEWELLELQTAAADDSRCCRVPFVLTRRRSKTPQQRLEAEVQQALLLLHGAPFCRLPLHVHSCEADVTEVLQDLLLFPCCGGGARKRFGTGSSSSSGRASTRLPRQVTVSHGHVASISLQIPEIRVGDLGGSGITKSSGCSCCFGDAQSPGLQICSRLRTPAKKGADTIQKAGKLKEASSDAAPSAALPNPAGNSGCAFCMHSFKPRERALICPLCGSYVHVACAGRFALEREAAAAREQRRWRSTTSTARGARPSSSSAGLAEDNADEDYRLVPEKWWCCCCPRSVYWGFMLNHLFERCSSSCCSVNEFSAPPAVAAGAASASDVSCEQPVNGDASKSHSAGSNEDTATKAIDSAEGWPAVANITPEASPCTPRVPGKRKAAPAESTHPLGAEYGMAAAPDAMDSPVLHCIAGSGGSSPEHPQDAYGFSRGVRLAETHTSGSSRGGSKVNLLQVPPLLERLRLLGAGGASKRVVPPRGSP</sequence>
<protein>
    <recommendedName>
        <fullName evidence="2">GIY-YIG domain-containing protein</fullName>
    </recommendedName>
</protein>